<evidence type="ECO:0000256" key="2">
    <source>
        <dbReference type="ARBA" id="ARBA00006052"/>
    </source>
</evidence>
<comment type="function">
    <text evidence="10">Involved in the gluconeogenesis. Catalyzes the conversion of oxaloacetate (OAA) to phosphoenolpyruvate (PEP) through direct phosphoryl transfer between the nucleoside triphosphate and OAA.</text>
</comment>
<dbReference type="GO" id="GO:0046872">
    <property type="term" value="F:metal ion binding"/>
    <property type="evidence" value="ECO:0007669"/>
    <property type="project" value="UniProtKB-KW"/>
</dbReference>
<dbReference type="HAMAP" id="MF_00453">
    <property type="entry name" value="PEPCK_ATP"/>
    <property type="match status" value="1"/>
</dbReference>
<evidence type="ECO:0000313" key="11">
    <source>
        <dbReference type="EMBL" id="SHJ53890.1"/>
    </source>
</evidence>
<comment type="catalytic activity">
    <reaction evidence="9 10">
        <text>oxaloacetate + ATP = phosphoenolpyruvate + ADP + CO2</text>
        <dbReference type="Rhea" id="RHEA:18617"/>
        <dbReference type="ChEBI" id="CHEBI:16452"/>
        <dbReference type="ChEBI" id="CHEBI:16526"/>
        <dbReference type="ChEBI" id="CHEBI:30616"/>
        <dbReference type="ChEBI" id="CHEBI:58702"/>
        <dbReference type="ChEBI" id="CHEBI:456216"/>
        <dbReference type="EC" id="4.1.1.49"/>
    </reaction>
</comment>
<feature type="binding site" evidence="10">
    <location>
        <position position="260"/>
    </location>
    <ligand>
        <name>ATP</name>
        <dbReference type="ChEBI" id="CHEBI:30616"/>
    </ligand>
</feature>
<evidence type="ECO:0000313" key="12">
    <source>
        <dbReference type="Proteomes" id="UP000184016"/>
    </source>
</evidence>
<keyword evidence="10" id="KW-0479">Metal-binding</keyword>
<keyword evidence="11" id="KW-0418">Kinase</keyword>
<dbReference type="UniPathway" id="UPA00138"/>
<dbReference type="GO" id="GO:0005524">
    <property type="term" value="F:ATP binding"/>
    <property type="evidence" value="ECO:0007669"/>
    <property type="project" value="UniProtKB-UniRule"/>
</dbReference>
<feature type="binding site" evidence="10">
    <location>
        <position position="176"/>
    </location>
    <ligand>
        <name>ATP</name>
        <dbReference type="ChEBI" id="CHEBI:30616"/>
    </ligand>
</feature>
<keyword evidence="7 10" id="KW-0067">ATP-binding</keyword>
<comment type="similarity">
    <text evidence="2 10">Belongs to the phosphoenolpyruvate carboxykinase (ATP) family.</text>
</comment>
<feature type="binding site" evidence="10">
    <location>
        <position position="195"/>
    </location>
    <ligand>
        <name>ATP</name>
        <dbReference type="ChEBI" id="CHEBI:30616"/>
    </ligand>
</feature>
<gene>
    <name evidence="10" type="primary">pckA</name>
    <name evidence="11" type="ORF">SAMN05443507_101146</name>
</gene>
<dbReference type="GO" id="GO:0005829">
    <property type="term" value="C:cytosol"/>
    <property type="evidence" value="ECO:0007669"/>
    <property type="project" value="TreeGrafter"/>
</dbReference>
<dbReference type="AlphaFoldDB" id="A0A1M6K4T9"/>
<dbReference type="Gene3D" id="3.90.228.20">
    <property type="match status" value="1"/>
</dbReference>
<keyword evidence="5 10" id="KW-0547">Nucleotide-binding</keyword>
<dbReference type="STRING" id="1830138.SAMN05443507_101146"/>
<comment type="pathway">
    <text evidence="1 10">Carbohydrate biosynthesis; gluconeogenesis.</text>
</comment>
<feature type="binding site" evidence="10">
    <location>
        <position position="42"/>
    </location>
    <ligand>
        <name>substrate</name>
    </ligand>
</feature>
<keyword evidence="12" id="KW-1185">Reference proteome</keyword>
<feature type="binding site" evidence="10">
    <location>
        <position position="176"/>
    </location>
    <ligand>
        <name>substrate</name>
    </ligand>
</feature>
<evidence type="ECO:0000256" key="10">
    <source>
        <dbReference type="HAMAP-Rule" id="MF_00453"/>
    </source>
</evidence>
<feature type="binding site" evidence="10">
    <location>
        <position position="296"/>
    </location>
    <ligand>
        <name>ATP</name>
        <dbReference type="ChEBI" id="CHEBI:30616"/>
    </ligand>
</feature>
<dbReference type="EC" id="4.1.1.49" evidence="3 10"/>
<feature type="binding site" evidence="10">
    <location>
        <position position="232"/>
    </location>
    <ligand>
        <name>Mn(2+)</name>
        <dbReference type="ChEBI" id="CHEBI:29035"/>
    </ligand>
</feature>
<dbReference type="OrthoDB" id="9806325at2"/>
<feature type="binding site" evidence="10">
    <location>
        <position position="176"/>
    </location>
    <ligand>
        <name>Mn(2+)</name>
        <dbReference type="ChEBI" id="CHEBI:29035"/>
    </ligand>
</feature>
<evidence type="ECO:0000256" key="1">
    <source>
        <dbReference type="ARBA" id="ARBA00004742"/>
    </source>
</evidence>
<keyword evidence="11" id="KW-0808">Transferase</keyword>
<dbReference type="Pfam" id="PF01293">
    <property type="entry name" value="PEPCK_ATP"/>
    <property type="match status" value="1"/>
</dbReference>
<reference evidence="12" key="1">
    <citation type="submission" date="2016-11" db="EMBL/GenBank/DDBJ databases">
        <authorList>
            <person name="Varghese N."/>
            <person name="Submissions S."/>
        </authorList>
    </citation>
    <scope>NUCLEOTIDE SEQUENCE [LARGE SCALE GENOMIC DNA]</scope>
    <source>
        <strain evidence="12">USBA-503</strain>
    </source>
</reference>
<evidence type="ECO:0000256" key="8">
    <source>
        <dbReference type="ARBA" id="ARBA00023239"/>
    </source>
</evidence>
<dbReference type="SUPFAM" id="SSF53795">
    <property type="entry name" value="PEP carboxykinase-like"/>
    <property type="match status" value="1"/>
</dbReference>
<keyword evidence="10" id="KW-0464">Manganese</keyword>
<dbReference type="Gene3D" id="2.170.8.10">
    <property type="entry name" value="Phosphoenolpyruvate Carboxykinase, domain 2"/>
    <property type="match status" value="1"/>
</dbReference>
<proteinExistence type="inferred from homology"/>
<dbReference type="InterPro" id="IPR008210">
    <property type="entry name" value="PEP_carboxykinase_N"/>
</dbReference>
<dbReference type="InterPro" id="IPR001272">
    <property type="entry name" value="PEP_carboxykinase_ATP"/>
</dbReference>
<dbReference type="SUPFAM" id="SSF68923">
    <property type="entry name" value="PEP carboxykinase N-terminal domain"/>
    <property type="match status" value="1"/>
</dbReference>
<keyword evidence="10" id="KW-0963">Cytoplasm</keyword>
<dbReference type="PROSITE" id="PS00532">
    <property type="entry name" value="PEPCK_ATP"/>
    <property type="match status" value="1"/>
</dbReference>
<evidence type="ECO:0000256" key="4">
    <source>
        <dbReference type="ARBA" id="ARBA00022432"/>
    </source>
</evidence>
<dbReference type="NCBIfam" id="NF006821">
    <property type="entry name" value="PRK09344.1-3"/>
    <property type="match status" value="1"/>
</dbReference>
<feature type="binding site" evidence="10">
    <location>
        <begin position="211"/>
        <end position="219"/>
    </location>
    <ligand>
        <name>ATP</name>
        <dbReference type="ChEBI" id="CHEBI:30616"/>
    </ligand>
</feature>
<feature type="binding site" evidence="10">
    <location>
        <position position="195"/>
    </location>
    <ligand>
        <name>Mn(2+)</name>
        <dbReference type="ChEBI" id="CHEBI:29035"/>
    </ligand>
</feature>
<organism evidence="11 12">
    <name type="scientific">Alicyclobacillus tolerans</name>
    <dbReference type="NCBI Taxonomy" id="90970"/>
    <lineage>
        <taxon>Bacteria</taxon>
        <taxon>Bacillati</taxon>
        <taxon>Bacillota</taxon>
        <taxon>Bacilli</taxon>
        <taxon>Bacillales</taxon>
        <taxon>Alicyclobacillaceae</taxon>
        <taxon>Alicyclobacillus</taxon>
    </lineage>
</organism>
<evidence type="ECO:0000256" key="7">
    <source>
        <dbReference type="ARBA" id="ARBA00022840"/>
    </source>
</evidence>
<keyword evidence="4 10" id="KW-0312">Gluconeogenesis</keyword>
<feature type="binding site" evidence="10">
    <location>
        <position position="296"/>
    </location>
    <ligand>
        <name>substrate</name>
    </ligand>
</feature>
<comment type="caution">
    <text evidence="10">Lacks conserved residue(s) required for the propagation of feature annotation.</text>
</comment>
<dbReference type="Proteomes" id="UP000184016">
    <property type="component" value="Unassembled WGS sequence"/>
</dbReference>
<evidence type="ECO:0000256" key="9">
    <source>
        <dbReference type="ARBA" id="ARBA00047371"/>
    </source>
</evidence>
<accession>A0A1M6K4T9</accession>
<sequence length="509" mass="56617">MRSMRTQQLQPAQLVEEAIRRNEGVLLSNGALCAETGQFTGRSPKDKYFVSSPGFSAPPDMHRWLSEEVFESLLQRAILHLENTGAYQFDAIVNQHPKYAVPIRFYTEFAWHNLFVQNLFLPGQPDAEPVYTVYGVPNMKANPESDGTQSSTFIVIHPGKRIVLIGGTEYAGELKKSIFTLMHHDLVSRDVLPMHCSASLGQHGDVALFFGLSGTGKTTLSAHPERSLIGDDEHGWGDDGVFNMENGCYAKCIGLSEEKEPDIYRAIRFGTVLENVVYDEYRHPLYHDDSKTENTRAAYPLEFIEKSIPEPRAGHPSAIVFLSADATGVLPTVARLQPEDVKRHFLLGYTSKLAGTERGVTAPEPTFSACFAAPFITDSPSRYAQMLMERVQQHQVPVYLLNTGWPGGGIARTGRMPLVSTRAIVDMILSGQLANVEYRRDDDLMMDIPVALDGIESRYLHPEEGFTDSDAYMKEKTKLVQAFQSRLQTLLPKGTGEWTETGQLASIKA</sequence>
<comment type="subcellular location">
    <subcellularLocation>
        <location evidence="10">Cytoplasm</location>
    </subcellularLocation>
</comment>
<evidence type="ECO:0000256" key="5">
    <source>
        <dbReference type="ARBA" id="ARBA00022741"/>
    </source>
</evidence>
<feature type="binding site" evidence="10">
    <location>
        <position position="170"/>
    </location>
    <ligand>
        <name>substrate</name>
    </ligand>
</feature>
<dbReference type="PANTHER" id="PTHR30031:SF0">
    <property type="entry name" value="PHOSPHOENOLPYRUVATE CARBOXYKINASE (ATP)"/>
    <property type="match status" value="1"/>
</dbReference>
<dbReference type="Gene3D" id="3.40.449.10">
    <property type="entry name" value="Phosphoenolpyruvate Carboxykinase, domain 1"/>
    <property type="match status" value="1"/>
</dbReference>
<keyword evidence="6 10" id="KW-0210">Decarboxylase</keyword>
<protein>
    <recommendedName>
        <fullName evidence="3 10">Phosphoenolpyruvate carboxykinase (ATP)</fullName>
        <shortName evidence="10">PCK</shortName>
        <shortName evidence="10">PEP carboxykinase</shortName>
        <shortName evidence="10">PEPCK</shortName>
        <ecNumber evidence="3 10">4.1.1.49</ecNumber>
    </recommendedName>
</protein>
<feature type="binding site" evidence="10">
    <location>
        <position position="421"/>
    </location>
    <ligand>
        <name>ATP</name>
        <dbReference type="ChEBI" id="CHEBI:30616"/>
    </ligand>
</feature>
<evidence type="ECO:0000256" key="3">
    <source>
        <dbReference type="ARBA" id="ARBA00012363"/>
    </source>
</evidence>
<dbReference type="InterPro" id="IPR013035">
    <property type="entry name" value="PEP_carboxykinase_C"/>
</dbReference>
<name>A0A1M6K4T9_9BACL</name>
<dbReference type="GO" id="GO:0004612">
    <property type="term" value="F:phosphoenolpyruvate carboxykinase (ATP) activity"/>
    <property type="evidence" value="ECO:0007669"/>
    <property type="project" value="UniProtKB-UniRule"/>
</dbReference>
<dbReference type="InterPro" id="IPR015994">
    <property type="entry name" value="PEPCK_ATP_CS"/>
</dbReference>
<keyword evidence="11" id="KW-0670">Pyruvate</keyword>
<dbReference type="PIRSF" id="PIRSF006294">
    <property type="entry name" value="PEP_crbxkin"/>
    <property type="match status" value="1"/>
</dbReference>
<comment type="cofactor">
    <cofactor evidence="10">
        <name>Mn(2+)</name>
        <dbReference type="ChEBI" id="CHEBI:29035"/>
    </cofactor>
    <text evidence="10">Binds 1 Mn(2+) ion per subunit.</text>
</comment>
<dbReference type="GO" id="GO:0006094">
    <property type="term" value="P:gluconeogenesis"/>
    <property type="evidence" value="ECO:0007669"/>
    <property type="project" value="UniProtKB-UniRule"/>
</dbReference>
<evidence type="ECO:0000256" key="6">
    <source>
        <dbReference type="ARBA" id="ARBA00022793"/>
    </source>
</evidence>
<keyword evidence="8 10" id="KW-0456">Lyase</keyword>
<dbReference type="GO" id="GO:0016301">
    <property type="term" value="F:kinase activity"/>
    <property type="evidence" value="ECO:0007669"/>
    <property type="project" value="UniProtKB-KW"/>
</dbReference>
<dbReference type="PANTHER" id="PTHR30031">
    <property type="entry name" value="PHOSPHOENOLPYRUVATE CARBOXYKINASE ATP"/>
    <property type="match status" value="1"/>
</dbReference>
<dbReference type="EMBL" id="FRAF01000001">
    <property type="protein sequence ID" value="SHJ53890.1"/>
    <property type="molecule type" value="Genomic_DNA"/>
</dbReference>
<dbReference type="NCBIfam" id="NF006820">
    <property type="entry name" value="PRK09344.1-2"/>
    <property type="match status" value="1"/>
</dbReference>